<reference evidence="1 2" key="2">
    <citation type="journal article" date="2019" name="G3 (Bethesda)">
        <title>Hybrid Assembly of the Genome of the Entomopathogenic Nematode Steinernema carpocapsae Identifies the X-Chromosome.</title>
        <authorList>
            <person name="Serra L."/>
            <person name="Macchietto M."/>
            <person name="Macias-Munoz A."/>
            <person name="McGill C.J."/>
            <person name="Rodriguez I.M."/>
            <person name="Rodriguez B."/>
            <person name="Murad R."/>
            <person name="Mortazavi A."/>
        </authorList>
    </citation>
    <scope>NUCLEOTIDE SEQUENCE [LARGE SCALE GENOMIC DNA]</scope>
    <source>
        <strain evidence="1 2">ALL</strain>
    </source>
</reference>
<proteinExistence type="predicted"/>
<keyword evidence="2" id="KW-1185">Reference proteome</keyword>
<evidence type="ECO:0000313" key="1">
    <source>
        <dbReference type="EMBL" id="TKR86870.1"/>
    </source>
</evidence>
<comment type="caution">
    <text evidence="1">The sequence shown here is derived from an EMBL/GenBank/DDBJ whole genome shotgun (WGS) entry which is preliminary data.</text>
</comment>
<gene>
    <name evidence="1" type="ORF">L596_011377</name>
</gene>
<dbReference type="Proteomes" id="UP000298663">
    <property type="component" value="Unassembled WGS sequence"/>
</dbReference>
<dbReference type="EMBL" id="AZBU02000003">
    <property type="protein sequence ID" value="TKR86870.1"/>
    <property type="molecule type" value="Genomic_DNA"/>
</dbReference>
<reference evidence="1 2" key="1">
    <citation type="journal article" date="2015" name="Genome Biol.">
        <title>Comparative genomics of Steinernema reveals deeply conserved gene regulatory networks.</title>
        <authorList>
            <person name="Dillman A.R."/>
            <person name="Macchietto M."/>
            <person name="Porter C.F."/>
            <person name="Rogers A."/>
            <person name="Williams B."/>
            <person name="Antoshechkin I."/>
            <person name="Lee M.M."/>
            <person name="Goodwin Z."/>
            <person name="Lu X."/>
            <person name="Lewis E.E."/>
            <person name="Goodrich-Blair H."/>
            <person name="Stock S.P."/>
            <person name="Adams B.J."/>
            <person name="Sternberg P.W."/>
            <person name="Mortazavi A."/>
        </authorList>
    </citation>
    <scope>NUCLEOTIDE SEQUENCE [LARGE SCALE GENOMIC DNA]</scope>
    <source>
        <strain evidence="1 2">ALL</strain>
    </source>
</reference>
<organism evidence="1 2">
    <name type="scientific">Steinernema carpocapsae</name>
    <name type="common">Entomopathogenic nematode</name>
    <dbReference type="NCBI Taxonomy" id="34508"/>
    <lineage>
        <taxon>Eukaryota</taxon>
        <taxon>Metazoa</taxon>
        <taxon>Ecdysozoa</taxon>
        <taxon>Nematoda</taxon>
        <taxon>Chromadorea</taxon>
        <taxon>Rhabditida</taxon>
        <taxon>Tylenchina</taxon>
        <taxon>Panagrolaimomorpha</taxon>
        <taxon>Strongyloidoidea</taxon>
        <taxon>Steinernematidae</taxon>
        <taxon>Steinernema</taxon>
    </lineage>
</organism>
<sequence>MIARYLVDVFCGFGPPEGFRYLYVVGAVATLMNEISRMFKVSIKNFGFGHIEYHMLKKGMRKTNWTTVCAGSKRCPSQSLSSRTGLSILRFRRLRSCLEGGRGRTPSCRLGSESKR</sequence>
<accession>A0A4U5NUH1</accession>
<dbReference type="AlphaFoldDB" id="A0A4U5NUH1"/>
<evidence type="ECO:0000313" key="2">
    <source>
        <dbReference type="Proteomes" id="UP000298663"/>
    </source>
</evidence>
<protein>
    <submittedName>
        <fullName evidence="1">Uncharacterized protein</fullName>
    </submittedName>
</protein>
<name>A0A4U5NUH1_STECR</name>